<protein>
    <submittedName>
        <fullName evidence="3">TrbC/VirB2 family protein</fullName>
    </submittedName>
</protein>
<feature type="signal peptide" evidence="2">
    <location>
        <begin position="1"/>
        <end position="25"/>
    </location>
</feature>
<gene>
    <name evidence="3" type="ORF">Fsol_00518</name>
</gene>
<dbReference type="KEGG" id="fso:Fsol_00518"/>
<proteinExistence type="predicted"/>
<dbReference type="AlphaFoldDB" id="A0A2U8BSJ4"/>
<accession>A0A2U8BSJ4</accession>
<evidence type="ECO:0000313" key="4">
    <source>
        <dbReference type="Proteomes" id="UP000244519"/>
    </source>
</evidence>
<dbReference type="RefSeq" id="WP_108673330.1">
    <property type="nucleotide sequence ID" value="NZ_CP025989.1"/>
</dbReference>
<feature type="transmembrane region" description="Helical" evidence="1">
    <location>
        <begin position="49"/>
        <end position="69"/>
    </location>
</feature>
<evidence type="ECO:0000313" key="3">
    <source>
        <dbReference type="EMBL" id="AWD33312.1"/>
    </source>
</evidence>
<dbReference type="Pfam" id="PF04956">
    <property type="entry name" value="TrbC"/>
    <property type="match status" value="1"/>
</dbReference>
<keyword evidence="2" id="KW-0732">Signal</keyword>
<evidence type="ECO:0000256" key="2">
    <source>
        <dbReference type="SAM" id="SignalP"/>
    </source>
</evidence>
<dbReference type="Proteomes" id="UP000244519">
    <property type="component" value="Chromosome"/>
</dbReference>
<feature type="transmembrane region" description="Helical" evidence="1">
    <location>
        <begin position="76"/>
        <end position="99"/>
    </location>
</feature>
<dbReference type="InterPro" id="IPR007039">
    <property type="entry name" value="TrbC/VirB2"/>
</dbReference>
<feature type="chain" id="PRO_5015916712" evidence="2">
    <location>
        <begin position="26"/>
        <end position="118"/>
    </location>
</feature>
<keyword evidence="1" id="KW-0472">Membrane</keyword>
<keyword evidence="1" id="KW-1133">Transmembrane helix</keyword>
<keyword evidence="1" id="KW-0812">Transmembrane</keyword>
<sequence length="118" mass="12349">MKHIKKLSKYLFFIVMLIFPAIAFADSTTPDVTPLEQVLCNIFEIISGPIVTAVITVTIISTGLGGLFGKVSWTTVVVIFIAGAVIVGAPQMAAVFTSVDSSTSSSLQPFTCGSSTSS</sequence>
<evidence type="ECO:0000256" key="1">
    <source>
        <dbReference type="SAM" id="Phobius"/>
    </source>
</evidence>
<keyword evidence="4" id="KW-1185">Reference proteome</keyword>
<name>A0A2U8BSJ4_9RICK</name>
<organism evidence="3 4">
    <name type="scientific">Candidatus Fokinia solitaria</name>
    <dbReference type="NCBI Taxonomy" id="1802984"/>
    <lineage>
        <taxon>Bacteria</taxon>
        <taxon>Pseudomonadati</taxon>
        <taxon>Pseudomonadota</taxon>
        <taxon>Alphaproteobacteria</taxon>
        <taxon>Rickettsiales</taxon>
        <taxon>Candidatus Midichloriaceae</taxon>
        <taxon>Candidatus Fokinia</taxon>
    </lineage>
</organism>
<reference evidence="3 4" key="1">
    <citation type="journal article" date="2018" name="Genome Biol. Evol.">
        <title>The Genome Sequence of "Candidatus Fokinia solitaria": Insights on Reductive Evolution in Rickettsiales.</title>
        <authorList>
            <person name="Floriano A.M."/>
            <person name="Castelli M."/>
            <person name="Krenek S."/>
            <person name="Berendonk T.U."/>
            <person name="Bazzocchi C."/>
            <person name="Petroni G."/>
            <person name="Sassera D."/>
        </authorList>
    </citation>
    <scope>NUCLEOTIDE SEQUENCE [LARGE SCALE GENOMIC DNA]</scope>
    <source>
        <strain evidence="3">Rio ETE_ALG 3VII</strain>
    </source>
</reference>
<dbReference type="EMBL" id="CP025989">
    <property type="protein sequence ID" value="AWD33312.1"/>
    <property type="molecule type" value="Genomic_DNA"/>
</dbReference>